<dbReference type="Gene3D" id="3.90.1150.10">
    <property type="entry name" value="Aspartate Aminotransferase, domain 1"/>
    <property type="match status" value="1"/>
</dbReference>
<evidence type="ECO:0000256" key="3">
    <source>
        <dbReference type="ARBA" id="ARBA00022576"/>
    </source>
</evidence>
<dbReference type="AlphaFoldDB" id="A0A0U3M9C4"/>
<keyword evidence="5" id="KW-0663">Pyridoxal phosphate</keyword>
<dbReference type="InterPro" id="IPR015424">
    <property type="entry name" value="PyrdxlP-dep_Trfase"/>
</dbReference>
<dbReference type="PANTHER" id="PTHR46383:SF1">
    <property type="entry name" value="ASPARTATE AMINOTRANSFERASE"/>
    <property type="match status" value="1"/>
</dbReference>
<dbReference type="Gene3D" id="3.40.640.10">
    <property type="entry name" value="Type I PLP-dependent aspartate aminotransferase-like (Major domain)"/>
    <property type="match status" value="1"/>
</dbReference>
<evidence type="ECO:0000256" key="6">
    <source>
        <dbReference type="RuleBase" id="RU000481"/>
    </source>
</evidence>
<keyword evidence="4 6" id="KW-0808">Transferase</keyword>
<accession>A0A0U3M9C4</accession>
<dbReference type="InterPro" id="IPR015422">
    <property type="entry name" value="PyrdxlP-dep_Trfase_small"/>
</dbReference>
<evidence type="ECO:0000313" key="8">
    <source>
        <dbReference type="EMBL" id="ALV05181.1"/>
    </source>
</evidence>
<dbReference type="PANTHER" id="PTHR46383">
    <property type="entry name" value="ASPARTATE AMINOTRANSFERASE"/>
    <property type="match status" value="1"/>
</dbReference>
<evidence type="ECO:0000256" key="5">
    <source>
        <dbReference type="ARBA" id="ARBA00022898"/>
    </source>
</evidence>
<organism evidence="8 9">
    <name type="scientific">Roseateles depolymerans</name>
    <dbReference type="NCBI Taxonomy" id="76731"/>
    <lineage>
        <taxon>Bacteria</taxon>
        <taxon>Pseudomonadati</taxon>
        <taxon>Pseudomonadota</taxon>
        <taxon>Betaproteobacteria</taxon>
        <taxon>Burkholderiales</taxon>
        <taxon>Sphaerotilaceae</taxon>
        <taxon>Roseateles</taxon>
    </lineage>
</organism>
<evidence type="ECO:0000256" key="4">
    <source>
        <dbReference type="ARBA" id="ARBA00022679"/>
    </source>
</evidence>
<dbReference type="FunFam" id="3.40.640.10:FF:000033">
    <property type="entry name" value="Aspartate aminotransferase"/>
    <property type="match status" value="1"/>
</dbReference>
<dbReference type="EC" id="2.6.1.-" evidence="6"/>
<dbReference type="PROSITE" id="PS00105">
    <property type="entry name" value="AA_TRANSFER_CLASS_1"/>
    <property type="match status" value="1"/>
</dbReference>
<reference evidence="8 9" key="1">
    <citation type="submission" date="2015-12" db="EMBL/GenBank/DDBJ databases">
        <title>Complete genome of Roseateles depolymerans KCTC 42856.</title>
        <authorList>
            <person name="Kim K.M."/>
        </authorList>
    </citation>
    <scope>NUCLEOTIDE SEQUENCE [LARGE SCALE GENOMIC DNA]</scope>
    <source>
        <strain evidence="8 9">KCTC 42856</strain>
    </source>
</reference>
<keyword evidence="9" id="KW-1185">Reference proteome</keyword>
<keyword evidence="3 6" id="KW-0032">Aminotransferase</keyword>
<dbReference type="GO" id="GO:0008483">
    <property type="term" value="F:transaminase activity"/>
    <property type="evidence" value="ECO:0007669"/>
    <property type="project" value="UniProtKB-KW"/>
</dbReference>
<comment type="similarity">
    <text evidence="2 6">Belongs to the class-I pyridoxal-phosphate-dependent aminotransferase family.</text>
</comment>
<sequence length="402" mass="43757">MIEFSNALAERMRLVTAPGTSSMRSKANALRAQGIEVVNFAAGELFFDASEGMRRHAVAAVNGRRNRYTPPLGMPELRERLAEHLSLRLGVRYAPDEVAVTCGAKQALFNTALILLNPGDEVLIPAPYWETFPTQIQLAGGVPVIVDTTRSGFRPRVEDLHAALTDRTRMIVLNTPNNPTGVVYDESLLRDIGEFARRHGLWIVFDECYGELVREGHVHHNVVSLCPELKAQTIVVNSFSKSHAVTGWRVGYAAGPRQVIGAMHNLQGHTTSNPSTLSQYAAHGVMEDGDPSFLHTVNTFLEDQARIAREIVGEVRSISVAPAEGAFYLYLRVASRLGGRYGGRPIETIDALAELLLGEAHSAVVPGSAFGDPCGLRISYAVETSALTQGLLKIRDVLNAID</sequence>
<evidence type="ECO:0000256" key="2">
    <source>
        <dbReference type="ARBA" id="ARBA00007441"/>
    </source>
</evidence>
<evidence type="ECO:0000313" key="9">
    <source>
        <dbReference type="Proteomes" id="UP000060699"/>
    </source>
</evidence>
<evidence type="ECO:0000259" key="7">
    <source>
        <dbReference type="Pfam" id="PF00155"/>
    </source>
</evidence>
<dbReference type="GO" id="GO:0030170">
    <property type="term" value="F:pyridoxal phosphate binding"/>
    <property type="evidence" value="ECO:0007669"/>
    <property type="project" value="InterPro"/>
</dbReference>
<dbReference type="InterPro" id="IPR004839">
    <property type="entry name" value="Aminotransferase_I/II_large"/>
</dbReference>
<dbReference type="Pfam" id="PF00155">
    <property type="entry name" value="Aminotran_1_2"/>
    <property type="match status" value="1"/>
</dbReference>
<dbReference type="KEGG" id="rdp:RD2015_685"/>
<dbReference type="EMBL" id="CP013729">
    <property type="protein sequence ID" value="ALV05181.1"/>
    <property type="molecule type" value="Genomic_DNA"/>
</dbReference>
<comment type="cofactor">
    <cofactor evidence="1 6">
        <name>pyridoxal 5'-phosphate</name>
        <dbReference type="ChEBI" id="CHEBI:597326"/>
    </cofactor>
</comment>
<dbReference type="STRING" id="76731.RD2015_685"/>
<dbReference type="InterPro" id="IPR050596">
    <property type="entry name" value="AspAT/PAT-like"/>
</dbReference>
<evidence type="ECO:0000256" key="1">
    <source>
        <dbReference type="ARBA" id="ARBA00001933"/>
    </source>
</evidence>
<protein>
    <recommendedName>
        <fullName evidence="6">Aminotransferase</fullName>
        <ecNumber evidence="6">2.6.1.-</ecNumber>
    </recommendedName>
</protein>
<feature type="domain" description="Aminotransferase class I/classII large" evidence="7">
    <location>
        <begin position="36"/>
        <end position="387"/>
    </location>
</feature>
<dbReference type="Proteomes" id="UP000060699">
    <property type="component" value="Chromosome"/>
</dbReference>
<dbReference type="GO" id="GO:0006520">
    <property type="term" value="P:amino acid metabolic process"/>
    <property type="evidence" value="ECO:0007669"/>
    <property type="project" value="InterPro"/>
</dbReference>
<proteinExistence type="inferred from homology"/>
<dbReference type="InterPro" id="IPR004838">
    <property type="entry name" value="NHTrfase_class1_PyrdxlP-BS"/>
</dbReference>
<dbReference type="PATRIC" id="fig|76731.3.peg.695"/>
<gene>
    <name evidence="8" type="ORF">RD2015_685</name>
</gene>
<dbReference type="SUPFAM" id="SSF53383">
    <property type="entry name" value="PLP-dependent transferases"/>
    <property type="match status" value="1"/>
</dbReference>
<dbReference type="RefSeq" id="WP_232309912.1">
    <property type="nucleotide sequence ID" value="NZ_CP013729.1"/>
</dbReference>
<dbReference type="InterPro" id="IPR015421">
    <property type="entry name" value="PyrdxlP-dep_Trfase_major"/>
</dbReference>
<name>A0A0U3M9C4_9BURK</name>
<dbReference type="CDD" id="cd00609">
    <property type="entry name" value="AAT_like"/>
    <property type="match status" value="1"/>
</dbReference>